<evidence type="ECO:0000313" key="3">
    <source>
        <dbReference type="EMBL" id="CAK9256300.1"/>
    </source>
</evidence>
<dbReference type="Gene3D" id="1.25.40.10">
    <property type="entry name" value="Tetratricopeptide repeat domain"/>
    <property type="match status" value="1"/>
</dbReference>
<gene>
    <name evidence="3" type="ORF">CSSPJE1EN1_LOCUS1778</name>
</gene>
<organism evidence="3 4">
    <name type="scientific">Sphagnum jensenii</name>
    <dbReference type="NCBI Taxonomy" id="128206"/>
    <lineage>
        <taxon>Eukaryota</taxon>
        <taxon>Viridiplantae</taxon>
        <taxon>Streptophyta</taxon>
        <taxon>Embryophyta</taxon>
        <taxon>Bryophyta</taxon>
        <taxon>Sphagnophytina</taxon>
        <taxon>Sphagnopsida</taxon>
        <taxon>Sphagnales</taxon>
        <taxon>Sphagnaceae</taxon>
        <taxon>Sphagnum</taxon>
    </lineage>
</organism>
<keyword evidence="1" id="KW-0677">Repeat</keyword>
<dbReference type="InterPro" id="IPR002885">
    <property type="entry name" value="PPR_rpt"/>
</dbReference>
<proteinExistence type="predicted"/>
<evidence type="ECO:0000256" key="1">
    <source>
        <dbReference type="ARBA" id="ARBA00022737"/>
    </source>
</evidence>
<dbReference type="InterPro" id="IPR011990">
    <property type="entry name" value="TPR-like_helical_dom_sf"/>
</dbReference>
<accession>A0ABP0VS89</accession>
<dbReference type="NCBIfam" id="TIGR00756">
    <property type="entry name" value="PPR"/>
    <property type="match status" value="2"/>
</dbReference>
<evidence type="ECO:0000256" key="2">
    <source>
        <dbReference type="PROSITE-ProRule" id="PRU00708"/>
    </source>
</evidence>
<protein>
    <recommendedName>
        <fullName evidence="5">Pentatricopeptide repeat-containing protein</fullName>
    </recommendedName>
</protein>
<reference evidence="3 4" key="1">
    <citation type="submission" date="2024-02" db="EMBL/GenBank/DDBJ databases">
        <authorList>
            <consortium name="ELIXIR-Norway"/>
            <consortium name="Elixir Norway"/>
        </authorList>
    </citation>
    <scope>NUCLEOTIDE SEQUENCE [LARGE SCALE GENOMIC DNA]</scope>
</reference>
<dbReference type="InterPro" id="IPR046960">
    <property type="entry name" value="PPR_At4g14850-like_plant"/>
</dbReference>
<keyword evidence="4" id="KW-1185">Reference proteome</keyword>
<feature type="repeat" description="PPR" evidence="2">
    <location>
        <begin position="184"/>
        <end position="216"/>
    </location>
</feature>
<dbReference type="PROSITE" id="PS51375">
    <property type="entry name" value="PPR"/>
    <property type="match status" value="1"/>
</dbReference>
<sequence length="216" mass="24710">MEKREFNQEELAAPCLCGPSVPIYPSTTFAVRRISSQSAPNRNRGDNQSSWRIEWKDCTRRMRDAVRPHRDFFVIKVHDLEGILSAVPGGHTEKLWREFFVDPSHWWDHRPEKVIKACAGLGRLQDGRLVHKQLVQSGYKSDVFVCNSLVDIYVFVGNSLADMYAKCGSIEDAWRVFNEMPSRNVVTWNAMVLGHVTCGQGQKALELFQQMQQQGV</sequence>
<dbReference type="PANTHER" id="PTHR47926">
    <property type="entry name" value="PENTATRICOPEPTIDE REPEAT-CONTAINING PROTEIN"/>
    <property type="match status" value="1"/>
</dbReference>
<dbReference type="Proteomes" id="UP001497444">
    <property type="component" value="Chromosome 1"/>
</dbReference>
<evidence type="ECO:0008006" key="5">
    <source>
        <dbReference type="Google" id="ProtNLM"/>
    </source>
</evidence>
<name>A0ABP0VS89_9BRYO</name>
<dbReference type="Pfam" id="PF13041">
    <property type="entry name" value="PPR_2"/>
    <property type="match status" value="1"/>
</dbReference>
<dbReference type="EMBL" id="OZ020096">
    <property type="protein sequence ID" value="CAK9256300.1"/>
    <property type="molecule type" value="Genomic_DNA"/>
</dbReference>
<evidence type="ECO:0000313" key="4">
    <source>
        <dbReference type="Proteomes" id="UP001497444"/>
    </source>
</evidence>